<dbReference type="STRING" id="40335.Ltuc_2621"/>
<dbReference type="EMBL" id="LNZA01000008">
    <property type="protein sequence ID" value="KTD71262.1"/>
    <property type="molecule type" value="Genomic_DNA"/>
</dbReference>
<keyword evidence="1" id="KW-0812">Transmembrane</keyword>
<evidence type="ECO:0000256" key="1">
    <source>
        <dbReference type="SAM" id="Phobius"/>
    </source>
</evidence>
<keyword evidence="3" id="KW-1185">Reference proteome</keyword>
<comment type="caution">
    <text evidence="2">The sequence shown here is derived from an EMBL/GenBank/DDBJ whole genome shotgun (WGS) entry which is preliminary data.</text>
</comment>
<sequence length="116" mass="13587">MTIYRKRMQIEEEFQDLKSHQYGFGLRYCQSNRMERINVLLLIATLACFLCWIIAIAAKNEKKHHGFQANSIKDRDVLSNIYLACQIVRRGINFSKRALNLSLNKLQTLCEQLNHA</sequence>
<proteinExistence type="predicted"/>
<protein>
    <submittedName>
        <fullName evidence="2">Transposase</fullName>
    </submittedName>
</protein>
<name>A0A0W0ZQQ9_9GAMM</name>
<dbReference type="OrthoDB" id="5646013at2"/>
<keyword evidence="1" id="KW-1133">Transmembrane helix</keyword>
<dbReference type="InterPro" id="IPR012337">
    <property type="entry name" value="RNaseH-like_sf"/>
</dbReference>
<dbReference type="PANTHER" id="PTHR35404:SF8">
    <property type="entry name" value="TRANSPOSASE OF TN10"/>
    <property type="match status" value="1"/>
</dbReference>
<reference evidence="2 3" key="1">
    <citation type="submission" date="2015-11" db="EMBL/GenBank/DDBJ databases">
        <title>Genomic analysis of 38 Legionella species identifies large and diverse effector repertoires.</title>
        <authorList>
            <person name="Burstein D."/>
            <person name="Amaro F."/>
            <person name="Zusman T."/>
            <person name="Lifshitz Z."/>
            <person name="Cohen O."/>
            <person name="Gilbert J.A."/>
            <person name="Pupko T."/>
            <person name="Shuman H.A."/>
            <person name="Segal G."/>
        </authorList>
    </citation>
    <scope>NUCLEOTIDE SEQUENCE [LARGE SCALE GENOMIC DNA]</scope>
    <source>
        <strain evidence="2 3">ATCC 49180</strain>
    </source>
</reference>
<gene>
    <name evidence="2" type="ORF">Ltuc_2621</name>
</gene>
<dbReference type="PATRIC" id="fig|40335.7.peg.2801"/>
<evidence type="ECO:0000313" key="3">
    <source>
        <dbReference type="Proteomes" id="UP000054693"/>
    </source>
</evidence>
<accession>A0A0W0ZQQ9</accession>
<dbReference type="PANTHER" id="PTHR35404">
    <property type="entry name" value="TRANSPOSASE OF TN10"/>
    <property type="match status" value="1"/>
</dbReference>
<evidence type="ECO:0000313" key="2">
    <source>
        <dbReference type="EMBL" id="KTD71262.1"/>
    </source>
</evidence>
<dbReference type="AlphaFoldDB" id="A0A0W0ZQQ9"/>
<keyword evidence="1" id="KW-0472">Membrane</keyword>
<organism evidence="2 3">
    <name type="scientific">Legionella tucsonensis</name>
    <dbReference type="NCBI Taxonomy" id="40335"/>
    <lineage>
        <taxon>Bacteria</taxon>
        <taxon>Pseudomonadati</taxon>
        <taxon>Pseudomonadota</taxon>
        <taxon>Gammaproteobacteria</taxon>
        <taxon>Legionellales</taxon>
        <taxon>Legionellaceae</taxon>
        <taxon>Legionella</taxon>
    </lineage>
</organism>
<dbReference type="Proteomes" id="UP000054693">
    <property type="component" value="Unassembled WGS sequence"/>
</dbReference>
<dbReference type="SUPFAM" id="SSF53098">
    <property type="entry name" value="Ribonuclease H-like"/>
    <property type="match status" value="1"/>
</dbReference>
<feature type="transmembrane region" description="Helical" evidence="1">
    <location>
        <begin position="37"/>
        <end position="58"/>
    </location>
</feature>
<dbReference type="RefSeq" id="WP_058521829.1">
    <property type="nucleotide sequence ID" value="NZ_CAAAIP010000002.1"/>
</dbReference>